<reference evidence="2" key="2">
    <citation type="journal article" date="2018" name="BMC Genomics">
        <title>Whole genome sequencing and function prediction of 133 gut anaerobes isolated from chicken caecum in pure cultures.</title>
        <authorList>
            <person name="Medvecky M."/>
            <person name="Cejkova D."/>
            <person name="Polansky O."/>
            <person name="Karasova D."/>
            <person name="Kubasova T."/>
            <person name="Cizek A."/>
            <person name="Rychlik I."/>
        </authorList>
    </citation>
    <scope>NUCLEOTIDE SEQUENCE</scope>
    <source>
        <strain evidence="2">An101</strain>
        <strain evidence="1">An115</strain>
    </source>
</reference>
<evidence type="ECO:0000313" key="4">
    <source>
        <dbReference type="Proteomes" id="UP000196293"/>
    </source>
</evidence>
<accession>A0A1Y4VZH4</accession>
<evidence type="ECO:0000313" key="3">
    <source>
        <dbReference type="Proteomes" id="UP000195859"/>
    </source>
</evidence>
<gene>
    <name evidence="2" type="ORF">B5E44_07100</name>
    <name evidence="1" type="ORF">B5E59_00585</name>
</gene>
<protein>
    <submittedName>
        <fullName evidence="2">Uncharacterized protein</fullName>
    </submittedName>
</protein>
<dbReference type="EMBL" id="NFLS01000001">
    <property type="protein sequence ID" value="OUQ58248.1"/>
    <property type="molecule type" value="Genomic_DNA"/>
</dbReference>
<dbReference type="GeneID" id="78202191"/>
<dbReference type="EMBL" id="NFLZ01000017">
    <property type="protein sequence ID" value="OUQ75522.1"/>
    <property type="molecule type" value="Genomic_DNA"/>
</dbReference>
<evidence type="ECO:0000313" key="2">
    <source>
        <dbReference type="EMBL" id="OUQ75522.1"/>
    </source>
</evidence>
<organism evidence="2 3">
    <name type="scientific">Lactobacillus gallinarum</name>
    <dbReference type="NCBI Taxonomy" id="52242"/>
    <lineage>
        <taxon>Bacteria</taxon>
        <taxon>Bacillati</taxon>
        <taxon>Bacillota</taxon>
        <taxon>Bacilli</taxon>
        <taxon>Lactobacillales</taxon>
        <taxon>Lactobacillaceae</taxon>
        <taxon>Lactobacillus</taxon>
    </lineage>
</organism>
<evidence type="ECO:0000313" key="1">
    <source>
        <dbReference type="EMBL" id="OUQ58248.1"/>
    </source>
</evidence>
<keyword evidence="4" id="KW-1185">Reference proteome</keyword>
<proteinExistence type="predicted"/>
<dbReference type="AlphaFoldDB" id="A0A1Y4VZH4"/>
<reference evidence="3 4" key="1">
    <citation type="submission" date="2017-04" db="EMBL/GenBank/DDBJ databases">
        <title>Function of individual gut microbiota members based on whole genome sequencing of pure cultures obtained from chicken caecum.</title>
        <authorList>
            <person name="Medvecky M."/>
            <person name="Cejkova D."/>
            <person name="Polansky O."/>
            <person name="Karasova D."/>
            <person name="Kubasova T."/>
            <person name="Cizek A."/>
            <person name="Rychlik I."/>
        </authorList>
    </citation>
    <scope>NUCLEOTIDE SEQUENCE [LARGE SCALE GENOMIC DNA]</scope>
    <source>
        <strain evidence="3">An101</strain>
        <strain evidence="4">An115</strain>
    </source>
</reference>
<comment type="caution">
    <text evidence="2">The sequence shown here is derived from an EMBL/GenBank/DDBJ whole genome shotgun (WGS) entry which is preliminary data.</text>
</comment>
<dbReference type="Proteomes" id="UP000195859">
    <property type="component" value="Unassembled WGS sequence"/>
</dbReference>
<dbReference type="Proteomes" id="UP000196293">
    <property type="component" value="Unassembled WGS sequence"/>
</dbReference>
<name>A0A1Y4VZH4_9LACO</name>
<sequence>MTKEDKLQRKYLNRIFASCIIEKSHFRRLYISEQVKNLAKLRGESEEYVLLSIKNSLEEQIEAGTVFSANLSKILTINADLTAMLEVQEEVHA</sequence>
<dbReference type="RefSeq" id="WP_087175685.1">
    <property type="nucleotide sequence ID" value="NZ_NFKZ01000001.1"/>
</dbReference>